<sequence length="268" mass="31305">MYAKNQHILLLVQKLNPNKKALNHALKIATIFKSKVLISNSPFSKNKIADEDLENYISDHDNASKIQLSITEDQPNKIIKQLNIIFMFIEIDVKNDFKFYLRNNIFSWILNAKIPTFLVGQKTSIKTEYSNIILPIDHKKESKEKMIWASYFGRFNNAVVQLIPATEKEEVFKKTIRNTLLFTKKMFSQFIFNYKIHKSEFSSKHIDEEAFKMATTNESDLVVLMTGKAQGVFFLRYNSKKIKHLINHYPNPILLINPMKDYYLPCDG</sequence>
<name>A0A425Y6R7_9BACT</name>
<dbReference type="AlphaFoldDB" id="A0A425Y6R7"/>
<dbReference type="EMBL" id="QQWG01000002">
    <property type="protein sequence ID" value="RRG24146.1"/>
    <property type="molecule type" value="Genomic_DNA"/>
</dbReference>
<accession>A0A425Y6R7</accession>
<dbReference type="Proteomes" id="UP000285794">
    <property type="component" value="Unassembled WGS sequence"/>
</dbReference>
<proteinExistence type="predicted"/>
<comment type="caution">
    <text evidence="1">The sequence shown here is derived from an EMBL/GenBank/DDBJ whole genome shotgun (WGS) entry which is preliminary data.</text>
</comment>
<evidence type="ECO:0000313" key="2">
    <source>
        <dbReference type="Proteomes" id="UP000285794"/>
    </source>
</evidence>
<gene>
    <name evidence="1" type="ORF">DWB61_03245</name>
</gene>
<keyword evidence="2" id="KW-1185">Reference proteome</keyword>
<dbReference type="RefSeq" id="WP_125029456.1">
    <property type="nucleotide sequence ID" value="NZ_JAPXVP010000002.1"/>
</dbReference>
<organism evidence="1 2">
    <name type="scientific">Ancylomarina euxinus</name>
    <dbReference type="NCBI Taxonomy" id="2283627"/>
    <lineage>
        <taxon>Bacteria</taxon>
        <taxon>Pseudomonadati</taxon>
        <taxon>Bacteroidota</taxon>
        <taxon>Bacteroidia</taxon>
        <taxon>Marinilabiliales</taxon>
        <taxon>Marinifilaceae</taxon>
        <taxon>Ancylomarina</taxon>
    </lineage>
</organism>
<evidence type="ECO:0000313" key="1">
    <source>
        <dbReference type="EMBL" id="RRG24146.1"/>
    </source>
</evidence>
<evidence type="ECO:0008006" key="3">
    <source>
        <dbReference type="Google" id="ProtNLM"/>
    </source>
</evidence>
<reference evidence="1 2" key="1">
    <citation type="submission" date="2018-07" db="EMBL/GenBank/DDBJ databases">
        <title>Draft genome sequence of Ancylomarina sp. M1P.</title>
        <authorList>
            <person name="Yadav S."/>
            <person name="Villanueva L."/>
            <person name="Damste J.S.S."/>
        </authorList>
    </citation>
    <scope>NUCLEOTIDE SEQUENCE [LARGE SCALE GENOMIC DNA]</scope>
    <source>
        <strain evidence="1 2">M1P</strain>
    </source>
</reference>
<dbReference type="OrthoDB" id="1116385at2"/>
<protein>
    <recommendedName>
        <fullName evidence="3">Universal stress protein</fullName>
    </recommendedName>
</protein>